<dbReference type="InterPro" id="IPR036402">
    <property type="entry name" value="EF-Ts_dimer_sf"/>
</dbReference>
<dbReference type="SUPFAM" id="SSF54713">
    <property type="entry name" value="Elongation factor Ts (EF-Ts), dimerisation domain"/>
    <property type="match status" value="1"/>
</dbReference>
<comment type="function">
    <text evidence="5">Associates with the EF-Tu.GDP complex and induces the exchange of GDP to GTP. It remains bound to the aminoacyl-tRNA.EF-Tu.GTP complex up to the GTP hydrolysis stage on the ribosome.</text>
</comment>
<dbReference type="PANTHER" id="PTHR11741:SF0">
    <property type="entry name" value="ELONGATION FACTOR TS, MITOCHONDRIAL"/>
    <property type="match status" value="1"/>
</dbReference>
<dbReference type="Pfam" id="PF00889">
    <property type="entry name" value="EF_TS"/>
    <property type="match status" value="1"/>
</dbReference>
<evidence type="ECO:0000259" key="6">
    <source>
        <dbReference type="Pfam" id="PF00889"/>
    </source>
</evidence>
<keyword evidence="3 5" id="KW-0251">Elongation factor</keyword>
<dbReference type="Gene3D" id="1.10.8.10">
    <property type="entry name" value="DNA helicase RuvA subunit, C-terminal domain"/>
    <property type="match status" value="1"/>
</dbReference>
<evidence type="ECO:0000256" key="1">
    <source>
        <dbReference type="ARBA" id="ARBA00005532"/>
    </source>
</evidence>
<evidence type="ECO:0000313" key="8">
    <source>
        <dbReference type="Proteomes" id="UP000178099"/>
    </source>
</evidence>
<dbReference type="FunFam" id="1.10.8.10:FF:000001">
    <property type="entry name" value="Elongation factor Ts"/>
    <property type="match status" value="1"/>
</dbReference>
<dbReference type="HAMAP" id="MF_00050">
    <property type="entry name" value="EF_Ts"/>
    <property type="match status" value="1"/>
</dbReference>
<keyword evidence="5" id="KW-0963">Cytoplasm</keyword>
<dbReference type="AlphaFoldDB" id="A0A1G2DFC8"/>
<sequence>MITTEQVKALRDKTGISIMQCKKALEDAGGDETKALALLRQKGTEISAKKQSRTLGSGVVEAYIHTGSKIGVMVELLCETDFVARNEAFKVLAADIAMHIAAMNPVSIKGDSEEGAALLAQPFIKDPSQTVGALIEQTIQKFGEKIEVGRFIRYAVLE</sequence>
<evidence type="ECO:0000256" key="4">
    <source>
        <dbReference type="ARBA" id="ARBA00022917"/>
    </source>
</evidence>
<keyword evidence="4 5" id="KW-0648">Protein biosynthesis</keyword>
<dbReference type="InterPro" id="IPR009060">
    <property type="entry name" value="UBA-like_sf"/>
</dbReference>
<accession>A0A1G2DFC8</accession>
<dbReference type="GO" id="GO:0005737">
    <property type="term" value="C:cytoplasm"/>
    <property type="evidence" value="ECO:0007669"/>
    <property type="project" value="UniProtKB-SubCell"/>
</dbReference>
<evidence type="ECO:0000256" key="2">
    <source>
        <dbReference type="ARBA" id="ARBA00016956"/>
    </source>
</evidence>
<evidence type="ECO:0000256" key="5">
    <source>
        <dbReference type="HAMAP-Rule" id="MF_00050"/>
    </source>
</evidence>
<dbReference type="InterPro" id="IPR014039">
    <property type="entry name" value="Transl_elong_EFTs/EF1B_dimer"/>
</dbReference>
<dbReference type="Proteomes" id="UP000178099">
    <property type="component" value="Unassembled WGS sequence"/>
</dbReference>
<proteinExistence type="inferred from homology"/>
<gene>
    <name evidence="5" type="primary">tsf</name>
    <name evidence="7" type="ORF">A3D67_00010</name>
</gene>
<name>A0A1G2DFC8_9BACT</name>
<dbReference type="SUPFAM" id="SSF46934">
    <property type="entry name" value="UBA-like"/>
    <property type="match status" value="1"/>
</dbReference>
<feature type="domain" description="Translation elongation factor EFTs/EF1B dimerisation" evidence="6">
    <location>
        <begin position="71"/>
        <end position="155"/>
    </location>
</feature>
<organism evidence="7 8">
    <name type="scientific">Candidatus Lloydbacteria bacterium RIFCSPHIGHO2_02_FULL_51_22</name>
    <dbReference type="NCBI Taxonomy" id="1798663"/>
    <lineage>
        <taxon>Bacteria</taxon>
        <taxon>Candidatus Lloydiibacteriota</taxon>
    </lineage>
</organism>
<evidence type="ECO:0000256" key="3">
    <source>
        <dbReference type="ARBA" id="ARBA00022768"/>
    </source>
</evidence>
<dbReference type="PANTHER" id="PTHR11741">
    <property type="entry name" value="ELONGATION FACTOR TS"/>
    <property type="match status" value="1"/>
</dbReference>
<reference evidence="7 8" key="1">
    <citation type="journal article" date="2016" name="Nat. Commun.">
        <title>Thousands of microbial genomes shed light on interconnected biogeochemical processes in an aquifer system.</title>
        <authorList>
            <person name="Anantharaman K."/>
            <person name="Brown C.T."/>
            <person name="Hug L.A."/>
            <person name="Sharon I."/>
            <person name="Castelle C.J."/>
            <person name="Probst A.J."/>
            <person name="Thomas B.C."/>
            <person name="Singh A."/>
            <person name="Wilkins M.J."/>
            <person name="Karaoz U."/>
            <person name="Brodie E.L."/>
            <person name="Williams K.H."/>
            <person name="Hubbard S.S."/>
            <person name="Banfield J.F."/>
        </authorList>
    </citation>
    <scope>NUCLEOTIDE SEQUENCE [LARGE SCALE GENOMIC DNA]</scope>
</reference>
<feature type="region of interest" description="Involved in Mg(2+) ion dislocation from EF-Tu" evidence="5">
    <location>
        <begin position="80"/>
        <end position="83"/>
    </location>
</feature>
<protein>
    <recommendedName>
        <fullName evidence="2 5">Elongation factor Ts</fullName>
        <shortName evidence="5">EF-Ts</shortName>
    </recommendedName>
</protein>
<dbReference type="InterPro" id="IPR001816">
    <property type="entry name" value="Transl_elong_EFTs/EF1B"/>
</dbReference>
<dbReference type="Gene3D" id="3.30.479.20">
    <property type="entry name" value="Elongation factor Ts, dimerisation domain"/>
    <property type="match status" value="1"/>
</dbReference>
<comment type="similarity">
    <text evidence="1 5">Belongs to the EF-Ts family.</text>
</comment>
<comment type="subcellular location">
    <subcellularLocation>
        <location evidence="5">Cytoplasm</location>
    </subcellularLocation>
</comment>
<dbReference type="GO" id="GO:0003746">
    <property type="term" value="F:translation elongation factor activity"/>
    <property type="evidence" value="ECO:0007669"/>
    <property type="project" value="UniProtKB-UniRule"/>
</dbReference>
<evidence type="ECO:0000313" key="7">
    <source>
        <dbReference type="EMBL" id="OGZ12357.1"/>
    </source>
</evidence>
<dbReference type="EMBL" id="MHLN01000006">
    <property type="protein sequence ID" value="OGZ12357.1"/>
    <property type="molecule type" value="Genomic_DNA"/>
</dbReference>
<dbReference type="CDD" id="cd14275">
    <property type="entry name" value="UBA_EF-Ts"/>
    <property type="match status" value="1"/>
</dbReference>
<comment type="caution">
    <text evidence="7">The sequence shown here is derived from an EMBL/GenBank/DDBJ whole genome shotgun (WGS) entry which is preliminary data.</text>
</comment>